<dbReference type="KEGG" id="taj:C1A40_06175"/>
<evidence type="ECO:0000313" key="2">
    <source>
        <dbReference type="EMBL" id="AUS05081.1"/>
    </source>
</evidence>
<name>A0A2I7SGQ2_9FLAO</name>
<reference evidence="3" key="1">
    <citation type="submission" date="2018-01" db="EMBL/GenBank/DDBJ databases">
        <title>Complete genome of Tamlana sp. UJ94.</title>
        <authorList>
            <person name="Jung J."/>
            <person name="Chung D."/>
            <person name="Bae S.S."/>
            <person name="Baek K."/>
        </authorList>
    </citation>
    <scope>NUCLEOTIDE SEQUENCE [LARGE SCALE GENOMIC DNA]</scope>
    <source>
        <strain evidence="3">UJ94</strain>
    </source>
</reference>
<evidence type="ECO:0008006" key="4">
    <source>
        <dbReference type="Google" id="ProtNLM"/>
    </source>
</evidence>
<dbReference type="AlphaFoldDB" id="A0A2I7SGQ2"/>
<keyword evidence="1" id="KW-0732">Signal</keyword>
<dbReference type="EMBL" id="CP025938">
    <property type="protein sequence ID" value="AUS05081.1"/>
    <property type="molecule type" value="Genomic_DNA"/>
</dbReference>
<protein>
    <recommendedName>
        <fullName evidence="4">MAM domain-containing protein</fullName>
    </recommendedName>
</protein>
<sequence>MPQILKMRKTLCSSLFFFISILSLHAQLGFCGGNSGAPIFIEDFGTAPSSATEHMPLPPPGTTNYTFLGNPQTPFGDGKYTVTNMNYQQFNWFNTEDHTTGDTNGRMLLVNAALVKGEFFNLRVTGLCENTTYEFSSWVLNLTPRDDLHNGSYPNPCNVSFEIWDSTETTIIKSGDTGDFYGSLLGEPGKWEQYGLVFQTQAGQAEVVLKIVNNGVGGYGNDLAIDDIVFRSCGDTIAVTDGTSDQVDVCPSNLPYSTTITAVPDHAVFNTHFYQWEESSDGTTWTDILGATSEDLNVSGINTAMYYRAKVAEHPNNLNNLNCITYSDTFQISILTTTPPTGLECWETATLDPATCTWVITGTQPAQPTNLECWETATFNNTTCAWDIAGTQPTQPTNLECWETATFNNTTCAWDVTGTQPAQPTNLECWETATFNYTTCMWDIAGTQPVQPTNLECWETTTFNNTTCAWDVTGIQPAQPTNLDCWETASFNNTNCSWDVTGIQPAQPTNLECWETTTFNNTTCAWEVTGTQPTQPTNLECWETTTFNNTTCSWDVTGTQPAQPTNLECWETTTFNNTTCVWEVTGTQPAQPTNLECWETTTFNNTTCSWEVTAIQPAQPTNLECWETATFNNTTCSWDVTGIQPAQPTNLECWETASFNNTTCAWEVTGTQPTQPTNLECWETATFNYTTCSWDIESTIVTETYDAELCTNKSVILTTNNNASGTSFLWSTGETTESITVNQEGQYSVDISVSGCLSRKATFTVTKIEPPIIDKVESQKSDVVIYMSNSGNYLYSIDGGTSFKSQNIFYNMPSGVYNIVVKNYSCDTTSTFEHVHFKIPKFFTPNNDGYNDTFELKSSNEILINEVSIFDRFGKLLKHSKSNSFSWDGTFNGKLVNSDDYWYVIIVNNTTITGHFSLKR</sequence>
<dbReference type="Pfam" id="PF13585">
    <property type="entry name" value="CHU_C"/>
    <property type="match status" value="1"/>
</dbReference>
<organism evidence="2 3">
    <name type="scientific">Pseudotamlana carrageenivorans</name>
    <dbReference type="NCBI Taxonomy" id="2069432"/>
    <lineage>
        <taxon>Bacteria</taxon>
        <taxon>Pseudomonadati</taxon>
        <taxon>Bacteroidota</taxon>
        <taxon>Flavobacteriia</taxon>
        <taxon>Flavobacteriales</taxon>
        <taxon>Flavobacteriaceae</taxon>
        <taxon>Pseudotamlana</taxon>
    </lineage>
</organism>
<feature type="chain" id="PRO_5014457972" description="MAM domain-containing protein" evidence="1">
    <location>
        <begin position="27"/>
        <end position="920"/>
    </location>
</feature>
<proteinExistence type="predicted"/>
<dbReference type="Proteomes" id="UP000236592">
    <property type="component" value="Chromosome"/>
</dbReference>
<accession>A0A2I7SGQ2</accession>
<evidence type="ECO:0000256" key="1">
    <source>
        <dbReference type="SAM" id="SignalP"/>
    </source>
</evidence>
<evidence type="ECO:0000313" key="3">
    <source>
        <dbReference type="Proteomes" id="UP000236592"/>
    </source>
</evidence>
<feature type="signal peptide" evidence="1">
    <location>
        <begin position="1"/>
        <end position="26"/>
    </location>
</feature>
<dbReference type="InterPro" id="IPR026341">
    <property type="entry name" value="T9SS_type_B"/>
</dbReference>
<gene>
    <name evidence="2" type="ORF">C1A40_06175</name>
</gene>
<dbReference type="NCBIfam" id="TIGR04131">
    <property type="entry name" value="Bac_Flav_CTERM"/>
    <property type="match status" value="1"/>
</dbReference>
<keyword evidence="3" id="KW-1185">Reference proteome</keyword>